<keyword evidence="3" id="KW-1185">Reference proteome</keyword>
<dbReference type="GO" id="GO:0009733">
    <property type="term" value="P:response to auxin"/>
    <property type="evidence" value="ECO:0007669"/>
    <property type="project" value="InterPro"/>
</dbReference>
<dbReference type="EnsemblPlants" id="AET5Gv20799400.1">
    <property type="protein sequence ID" value="AET5Gv20799400.1"/>
    <property type="gene ID" value="AET5Gv20799400"/>
</dbReference>
<dbReference type="InterPro" id="IPR003676">
    <property type="entry name" value="SAUR_fam"/>
</dbReference>
<sequence>MSREEFGFTCNGKITLPCDASMMVYSASCLAPSAGFYQQLSVCS</sequence>
<evidence type="ECO:0000313" key="2">
    <source>
        <dbReference type="EnsemblPlants" id="AET5Gv20799400.1"/>
    </source>
</evidence>
<protein>
    <submittedName>
        <fullName evidence="2">Uncharacterized protein</fullName>
    </submittedName>
</protein>
<accession>A0A453LIX4</accession>
<name>A0A453LIX4_AEGTS</name>
<comment type="similarity">
    <text evidence="1">Belongs to the ARG7 family.</text>
</comment>
<organism evidence="2 3">
    <name type="scientific">Aegilops tauschii subsp. strangulata</name>
    <name type="common">Goatgrass</name>
    <dbReference type="NCBI Taxonomy" id="200361"/>
    <lineage>
        <taxon>Eukaryota</taxon>
        <taxon>Viridiplantae</taxon>
        <taxon>Streptophyta</taxon>
        <taxon>Embryophyta</taxon>
        <taxon>Tracheophyta</taxon>
        <taxon>Spermatophyta</taxon>
        <taxon>Magnoliopsida</taxon>
        <taxon>Liliopsida</taxon>
        <taxon>Poales</taxon>
        <taxon>Poaceae</taxon>
        <taxon>BOP clade</taxon>
        <taxon>Pooideae</taxon>
        <taxon>Triticodae</taxon>
        <taxon>Triticeae</taxon>
        <taxon>Triticinae</taxon>
        <taxon>Aegilops</taxon>
    </lineage>
</organism>
<evidence type="ECO:0000313" key="3">
    <source>
        <dbReference type="Proteomes" id="UP000015105"/>
    </source>
</evidence>
<reference evidence="3" key="1">
    <citation type="journal article" date="2014" name="Science">
        <title>Ancient hybridizations among the ancestral genomes of bread wheat.</title>
        <authorList>
            <consortium name="International Wheat Genome Sequencing Consortium,"/>
            <person name="Marcussen T."/>
            <person name="Sandve S.R."/>
            <person name="Heier L."/>
            <person name="Spannagl M."/>
            <person name="Pfeifer M."/>
            <person name="Jakobsen K.S."/>
            <person name="Wulff B.B."/>
            <person name="Steuernagel B."/>
            <person name="Mayer K.F."/>
            <person name="Olsen O.A."/>
        </authorList>
    </citation>
    <scope>NUCLEOTIDE SEQUENCE [LARGE SCALE GENOMIC DNA]</scope>
    <source>
        <strain evidence="3">cv. AL8/78</strain>
    </source>
</reference>
<dbReference type="AlphaFoldDB" id="A0A453LIX4"/>
<evidence type="ECO:0000256" key="1">
    <source>
        <dbReference type="ARBA" id="ARBA00006974"/>
    </source>
</evidence>
<reference evidence="2" key="5">
    <citation type="journal article" date="2021" name="G3 (Bethesda)">
        <title>Aegilops tauschii genome assembly Aet v5.0 features greater sequence contiguity and improved annotation.</title>
        <authorList>
            <person name="Wang L."/>
            <person name="Zhu T."/>
            <person name="Rodriguez J.C."/>
            <person name="Deal K.R."/>
            <person name="Dubcovsky J."/>
            <person name="McGuire P.E."/>
            <person name="Lux T."/>
            <person name="Spannagl M."/>
            <person name="Mayer K.F.X."/>
            <person name="Baldrich P."/>
            <person name="Meyers B.C."/>
            <person name="Huo N."/>
            <person name="Gu Y.Q."/>
            <person name="Zhou H."/>
            <person name="Devos K.M."/>
            <person name="Bennetzen J.L."/>
            <person name="Unver T."/>
            <person name="Budak H."/>
            <person name="Gulick P.J."/>
            <person name="Galiba G."/>
            <person name="Kalapos B."/>
            <person name="Nelson D.R."/>
            <person name="Li P."/>
            <person name="You F.M."/>
            <person name="Luo M.C."/>
            <person name="Dvorak J."/>
        </authorList>
    </citation>
    <scope>NUCLEOTIDE SEQUENCE [LARGE SCALE GENOMIC DNA]</scope>
    <source>
        <strain evidence="2">cv. AL8/78</strain>
    </source>
</reference>
<proteinExistence type="inferred from homology"/>
<dbReference type="Pfam" id="PF02519">
    <property type="entry name" value="Auxin_inducible"/>
    <property type="match status" value="1"/>
</dbReference>
<reference evidence="3" key="2">
    <citation type="journal article" date="2017" name="Nat. Plants">
        <title>The Aegilops tauschii genome reveals multiple impacts of transposons.</title>
        <authorList>
            <person name="Zhao G."/>
            <person name="Zou C."/>
            <person name="Li K."/>
            <person name="Wang K."/>
            <person name="Li T."/>
            <person name="Gao L."/>
            <person name="Zhang X."/>
            <person name="Wang H."/>
            <person name="Yang Z."/>
            <person name="Liu X."/>
            <person name="Jiang W."/>
            <person name="Mao L."/>
            <person name="Kong X."/>
            <person name="Jiao Y."/>
            <person name="Jia J."/>
        </authorList>
    </citation>
    <scope>NUCLEOTIDE SEQUENCE [LARGE SCALE GENOMIC DNA]</scope>
    <source>
        <strain evidence="3">cv. AL8/78</strain>
    </source>
</reference>
<reference evidence="2" key="4">
    <citation type="submission" date="2019-03" db="UniProtKB">
        <authorList>
            <consortium name="EnsemblPlants"/>
        </authorList>
    </citation>
    <scope>IDENTIFICATION</scope>
</reference>
<reference evidence="2" key="3">
    <citation type="journal article" date="2017" name="Nature">
        <title>Genome sequence of the progenitor of the wheat D genome Aegilops tauschii.</title>
        <authorList>
            <person name="Luo M.C."/>
            <person name="Gu Y.Q."/>
            <person name="Puiu D."/>
            <person name="Wang H."/>
            <person name="Twardziok S.O."/>
            <person name="Deal K.R."/>
            <person name="Huo N."/>
            <person name="Zhu T."/>
            <person name="Wang L."/>
            <person name="Wang Y."/>
            <person name="McGuire P.E."/>
            <person name="Liu S."/>
            <person name="Long H."/>
            <person name="Ramasamy R.K."/>
            <person name="Rodriguez J.C."/>
            <person name="Van S.L."/>
            <person name="Yuan L."/>
            <person name="Wang Z."/>
            <person name="Xia Z."/>
            <person name="Xiao L."/>
            <person name="Anderson O.D."/>
            <person name="Ouyang S."/>
            <person name="Liang Y."/>
            <person name="Zimin A.V."/>
            <person name="Pertea G."/>
            <person name="Qi P."/>
            <person name="Bennetzen J.L."/>
            <person name="Dai X."/>
            <person name="Dawson M.W."/>
            <person name="Muller H.G."/>
            <person name="Kugler K."/>
            <person name="Rivarola-Duarte L."/>
            <person name="Spannagl M."/>
            <person name="Mayer K.F.X."/>
            <person name="Lu F.H."/>
            <person name="Bevan M.W."/>
            <person name="Leroy P."/>
            <person name="Li P."/>
            <person name="You F.M."/>
            <person name="Sun Q."/>
            <person name="Liu Z."/>
            <person name="Lyons E."/>
            <person name="Wicker T."/>
            <person name="Salzberg S.L."/>
            <person name="Devos K.M."/>
            <person name="Dvorak J."/>
        </authorList>
    </citation>
    <scope>NUCLEOTIDE SEQUENCE [LARGE SCALE GENOMIC DNA]</scope>
    <source>
        <strain evidence="2">cv. AL8/78</strain>
    </source>
</reference>
<dbReference type="Proteomes" id="UP000015105">
    <property type="component" value="Chromosome 5D"/>
</dbReference>
<dbReference type="Gramene" id="AET5Gv20799400.1">
    <property type="protein sequence ID" value="AET5Gv20799400.1"/>
    <property type="gene ID" value="AET5Gv20799400"/>
</dbReference>